<keyword evidence="5" id="KW-1185">Reference proteome</keyword>
<reference evidence="4" key="2">
    <citation type="submission" date="2023-05" db="EMBL/GenBank/DDBJ databases">
        <authorList>
            <consortium name="Lawrence Berkeley National Laboratory"/>
            <person name="Steindorff A."/>
            <person name="Hensen N."/>
            <person name="Bonometti L."/>
            <person name="Westerberg I."/>
            <person name="Brannstrom I.O."/>
            <person name="Guillou S."/>
            <person name="Cros-Aarteil S."/>
            <person name="Calhoun S."/>
            <person name="Haridas S."/>
            <person name="Kuo A."/>
            <person name="Mondo S."/>
            <person name="Pangilinan J."/>
            <person name="Riley R."/>
            <person name="Labutti K."/>
            <person name="Andreopoulos B."/>
            <person name="Lipzen A."/>
            <person name="Chen C."/>
            <person name="Yanf M."/>
            <person name="Daum C."/>
            <person name="Ng V."/>
            <person name="Clum A."/>
            <person name="Ohm R."/>
            <person name="Martin F."/>
            <person name="Silar P."/>
            <person name="Natvig D."/>
            <person name="Lalanne C."/>
            <person name="Gautier V."/>
            <person name="Ament-Velasquez S.L."/>
            <person name="Kruys A."/>
            <person name="Hutchinson M.I."/>
            <person name="Powell A.J."/>
            <person name="Barry K."/>
            <person name="Miller A.N."/>
            <person name="Grigoriev I.V."/>
            <person name="Debuchy R."/>
            <person name="Gladieux P."/>
            <person name="Thoren M.H."/>
            <person name="Johannesson H."/>
        </authorList>
    </citation>
    <scope>NUCLEOTIDE SEQUENCE</scope>
    <source>
        <strain evidence="4">PSN309</strain>
    </source>
</reference>
<organism evidence="4 5">
    <name type="scientific">Podospora australis</name>
    <dbReference type="NCBI Taxonomy" id="1536484"/>
    <lineage>
        <taxon>Eukaryota</taxon>
        <taxon>Fungi</taxon>
        <taxon>Dikarya</taxon>
        <taxon>Ascomycota</taxon>
        <taxon>Pezizomycotina</taxon>
        <taxon>Sordariomycetes</taxon>
        <taxon>Sordariomycetidae</taxon>
        <taxon>Sordariales</taxon>
        <taxon>Podosporaceae</taxon>
        <taxon>Podospora</taxon>
    </lineage>
</organism>
<dbReference type="SUPFAM" id="SSF50685">
    <property type="entry name" value="Barwin-like endoglucanases"/>
    <property type="match status" value="1"/>
</dbReference>
<dbReference type="InterPro" id="IPR009009">
    <property type="entry name" value="RlpA-like_DPBB"/>
</dbReference>
<evidence type="ECO:0000313" key="5">
    <source>
        <dbReference type="Proteomes" id="UP001302126"/>
    </source>
</evidence>
<feature type="domain" description="RlpA-like protein double-psi beta-barrel" evidence="3">
    <location>
        <begin position="43"/>
        <end position="136"/>
    </location>
</feature>
<name>A0AAN6X319_9PEZI</name>
<comment type="caution">
    <text evidence="4">The sequence shown here is derived from an EMBL/GenBank/DDBJ whole genome shotgun (WGS) entry which is preliminary data.</text>
</comment>
<sequence length="143" mass="15356">MFFPKSTLVALTLAALAQFTSAAPLEGDNNQSQAPIVARAFTGDMTYYNTGLGACGKTSNDNQLVVALNKIKFDPKTPNGNPNKNTLCGKKIKVNYQGKSVTVTIVDRCPGCKANDLDLSPAAFKKLAPLEKGRIKATWDYVN</sequence>
<evidence type="ECO:0000259" key="3">
    <source>
        <dbReference type="Pfam" id="PF03330"/>
    </source>
</evidence>
<feature type="chain" id="PRO_5042862401" evidence="2">
    <location>
        <begin position="23"/>
        <end position="143"/>
    </location>
</feature>
<gene>
    <name evidence="4" type="ORF">QBC35DRAFT_246723</name>
</gene>
<dbReference type="EMBL" id="MU864355">
    <property type="protein sequence ID" value="KAK4192331.1"/>
    <property type="molecule type" value="Genomic_DNA"/>
</dbReference>
<proteinExistence type="predicted"/>
<dbReference type="CDD" id="cd22191">
    <property type="entry name" value="DPBB_RlpA_EXP_N-like"/>
    <property type="match status" value="1"/>
</dbReference>
<dbReference type="InterPro" id="IPR051477">
    <property type="entry name" value="Expansin_CellWall"/>
</dbReference>
<dbReference type="Pfam" id="PF03330">
    <property type="entry name" value="DPBB_1"/>
    <property type="match status" value="1"/>
</dbReference>
<evidence type="ECO:0000313" key="4">
    <source>
        <dbReference type="EMBL" id="KAK4192331.1"/>
    </source>
</evidence>
<dbReference type="PANTHER" id="PTHR31836:SF28">
    <property type="entry name" value="SRCR DOMAIN-CONTAINING PROTEIN-RELATED"/>
    <property type="match status" value="1"/>
</dbReference>
<keyword evidence="1 2" id="KW-0732">Signal</keyword>
<reference evidence="4" key="1">
    <citation type="journal article" date="2023" name="Mol. Phylogenet. Evol.">
        <title>Genome-scale phylogeny and comparative genomics of the fungal order Sordariales.</title>
        <authorList>
            <person name="Hensen N."/>
            <person name="Bonometti L."/>
            <person name="Westerberg I."/>
            <person name="Brannstrom I.O."/>
            <person name="Guillou S."/>
            <person name="Cros-Aarteil S."/>
            <person name="Calhoun S."/>
            <person name="Haridas S."/>
            <person name="Kuo A."/>
            <person name="Mondo S."/>
            <person name="Pangilinan J."/>
            <person name="Riley R."/>
            <person name="LaButti K."/>
            <person name="Andreopoulos B."/>
            <person name="Lipzen A."/>
            <person name="Chen C."/>
            <person name="Yan M."/>
            <person name="Daum C."/>
            <person name="Ng V."/>
            <person name="Clum A."/>
            <person name="Steindorff A."/>
            <person name="Ohm R.A."/>
            <person name="Martin F."/>
            <person name="Silar P."/>
            <person name="Natvig D.O."/>
            <person name="Lalanne C."/>
            <person name="Gautier V."/>
            <person name="Ament-Velasquez S.L."/>
            <person name="Kruys A."/>
            <person name="Hutchinson M.I."/>
            <person name="Powell A.J."/>
            <person name="Barry K."/>
            <person name="Miller A.N."/>
            <person name="Grigoriev I.V."/>
            <person name="Debuchy R."/>
            <person name="Gladieux P."/>
            <person name="Hiltunen Thoren M."/>
            <person name="Johannesson H."/>
        </authorList>
    </citation>
    <scope>NUCLEOTIDE SEQUENCE</scope>
    <source>
        <strain evidence="4">PSN309</strain>
    </source>
</reference>
<dbReference type="Gene3D" id="2.40.40.10">
    <property type="entry name" value="RlpA-like domain"/>
    <property type="match status" value="1"/>
</dbReference>
<protein>
    <submittedName>
        <fullName evidence="4">RlpA-like double-psi beta-barrel-protein domain-containing protein-containing protein</fullName>
    </submittedName>
</protein>
<dbReference type="Proteomes" id="UP001302126">
    <property type="component" value="Unassembled WGS sequence"/>
</dbReference>
<dbReference type="AlphaFoldDB" id="A0AAN6X319"/>
<accession>A0AAN6X319</accession>
<evidence type="ECO:0000256" key="2">
    <source>
        <dbReference type="SAM" id="SignalP"/>
    </source>
</evidence>
<feature type="signal peptide" evidence="2">
    <location>
        <begin position="1"/>
        <end position="22"/>
    </location>
</feature>
<evidence type="ECO:0000256" key="1">
    <source>
        <dbReference type="ARBA" id="ARBA00022729"/>
    </source>
</evidence>
<dbReference type="PANTHER" id="PTHR31836">
    <property type="match status" value="1"/>
</dbReference>
<dbReference type="InterPro" id="IPR036908">
    <property type="entry name" value="RlpA-like_sf"/>
</dbReference>